<feature type="region of interest" description="Disordered" evidence="7">
    <location>
        <begin position="386"/>
        <end position="410"/>
    </location>
</feature>
<evidence type="ECO:0000313" key="12">
    <source>
        <dbReference type="Proteomes" id="UP000676194"/>
    </source>
</evidence>
<dbReference type="InterPro" id="IPR050079">
    <property type="entry name" value="DEAD_box_RNA_helicase"/>
</dbReference>
<evidence type="ECO:0000256" key="7">
    <source>
        <dbReference type="SAM" id="MobiDB-lite"/>
    </source>
</evidence>
<dbReference type="GO" id="GO:0005524">
    <property type="term" value="F:ATP binding"/>
    <property type="evidence" value="ECO:0007669"/>
    <property type="project" value="UniProtKB-KW"/>
</dbReference>
<dbReference type="Pfam" id="PF00271">
    <property type="entry name" value="Helicase_C"/>
    <property type="match status" value="1"/>
</dbReference>
<feature type="domain" description="Helicase C-terminal" evidence="9">
    <location>
        <begin position="221"/>
        <end position="382"/>
    </location>
</feature>
<dbReference type="KEGG" id="tsph:KIH39_01575"/>
<feature type="domain" description="Helicase ATP-binding" evidence="8">
    <location>
        <begin position="39"/>
        <end position="210"/>
    </location>
</feature>
<gene>
    <name evidence="11" type="ORF">KIH39_01575</name>
</gene>
<keyword evidence="2" id="KW-0378">Hydrolase</keyword>
<dbReference type="SMART" id="SM00490">
    <property type="entry name" value="HELICc"/>
    <property type="match status" value="1"/>
</dbReference>
<name>A0A8E6BAL1_9BACT</name>
<evidence type="ECO:0000259" key="10">
    <source>
        <dbReference type="PROSITE" id="PS51195"/>
    </source>
</evidence>
<dbReference type="Pfam" id="PF00270">
    <property type="entry name" value="DEAD"/>
    <property type="match status" value="1"/>
</dbReference>
<dbReference type="GO" id="GO:0003676">
    <property type="term" value="F:nucleic acid binding"/>
    <property type="evidence" value="ECO:0007669"/>
    <property type="project" value="InterPro"/>
</dbReference>
<dbReference type="InterPro" id="IPR014014">
    <property type="entry name" value="RNA_helicase_DEAD_Q_motif"/>
</dbReference>
<evidence type="ECO:0000256" key="5">
    <source>
        <dbReference type="ARBA" id="ARBA00038437"/>
    </source>
</evidence>
<evidence type="ECO:0000256" key="6">
    <source>
        <dbReference type="PROSITE-ProRule" id="PRU00552"/>
    </source>
</evidence>
<dbReference type="PANTHER" id="PTHR47959">
    <property type="entry name" value="ATP-DEPENDENT RNA HELICASE RHLE-RELATED"/>
    <property type="match status" value="1"/>
</dbReference>
<dbReference type="InterPro" id="IPR027417">
    <property type="entry name" value="P-loop_NTPase"/>
</dbReference>
<accession>A0A8E6BAL1</accession>
<comment type="similarity">
    <text evidence="5">Belongs to the DEAD box helicase family.</text>
</comment>
<dbReference type="InterPro" id="IPR044742">
    <property type="entry name" value="DEAD/DEAH_RhlB"/>
</dbReference>
<dbReference type="EMBL" id="CP074694">
    <property type="protein sequence ID" value="QVL34816.1"/>
    <property type="molecule type" value="Genomic_DNA"/>
</dbReference>
<dbReference type="SUPFAM" id="SSF52540">
    <property type="entry name" value="P-loop containing nucleoside triphosphate hydrolases"/>
    <property type="match status" value="1"/>
</dbReference>
<dbReference type="InterPro" id="IPR014001">
    <property type="entry name" value="Helicase_ATP-bd"/>
</dbReference>
<proteinExistence type="inferred from homology"/>
<dbReference type="GO" id="GO:0016787">
    <property type="term" value="F:hydrolase activity"/>
    <property type="evidence" value="ECO:0007669"/>
    <property type="project" value="UniProtKB-KW"/>
</dbReference>
<organism evidence="11 12">
    <name type="scientific">Telmatocola sphagniphila</name>
    <dbReference type="NCBI Taxonomy" id="1123043"/>
    <lineage>
        <taxon>Bacteria</taxon>
        <taxon>Pseudomonadati</taxon>
        <taxon>Planctomycetota</taxon>
        <taxon>Planctomycetia</taxon>
        <taxon>Gemmatales</taxon>
        <taxon>Gemmataceae</taxon>
    </lineage>
</organism>
<dbReference type="CDD" id="cd00268">
    <property type="entry name" value="DEADc"/>
    <property type="match status" value="1"/>
</dbReference>
<keyword evidence="3 11" id="KW-0347">Helicase</keyword>
<evidence type="ECO:0000256" key="2">
    <source>
        <dbReference type="ARBA" id="ARBA00022801"/>
    </source>
</evidence>
<evidence type="ECO:0000259" key="9">
    <source>
        <dbReference type="PROSITE" id="PS51194"/>
    </source>
</evidence>
<feature type="short sequence motif" description="Q motif" evidence="6">
    <location>
        <begin position="8"/>
        <end position="36"/>
    </location>
</feature>
<dbReference type="GO" id="GO:0005829">
    <property type="term" value="C:cytosol"/>
    <property type="evidence" value="ECO:0007669"/>
    <property type="project" value="TreeGrafter"/>
</dbReference>
<dbReference type="AlphaFoldDB" id="A0A8E6BAL1"/>
<dbReference type="PROSITE" id="PS51195">
    <property type="entry name" value="Q_MOTIF"/>
    <property type="match status" value="1"/>
</dbReference>
<keyword evidence="12" id="KW-1185">Reference proteome</keyword>
<dbReference type="PANTHER" id="PTHR47959:SF1">
    <property type="entry name" value="ATP-DEPENDENT RNA HELICASE DBPA"/>
    <property type="match status" value="1"/>
</dbReference>
<dbReference type="SMART" id="SM00487">
    <property type="entry name" value="DEXDc"/>
    <property type="match status" value="1"/>
</dbReference>
<evidence type="ECO:0000256" key="4">
    <source>
        <dbReference type="ARBA" id="ARBA00022840"/>
    </source>
</evidence>
<dbReference type="CDD" id="cd18787">
    <property type="entry name" value="SF2_C_DEAD"/>
    <property type="match status" value="1"/>
</dbReference>
<dbReference type="PROSITE" id="PS51192">
    <property type="entry name" value="HELICASE_ATP_BIND_1"/>
    <property type="match status" value="1"/>
</dbReference>
<keyword evidence="4" id="KW-0067">ATP-binding</keyword>
<dbReference type="Proteomes" id="UP000676194">
    <property type="component" value="Chromosome"/>
</dbReference>
<dbReference type="InterPro" id="IPR001650">
    <property type="entry name" value="Helicase_C-like"/>
</dbReference>
<evidence type="ECO:0000256" key="1">
    <source>
        <dbReference type="ARBA" id="ARBA00022741"/>
    </source>
</evidence>
<keyword evidence="1" id="KW-0547">Nucleotide-binding</keyword>
<evidence type="ECO:0000313" key="11">
    <source>
        <dbReference type="EMBL" id="QVL34816.1"/>
    </source>
</evidence>
<evidence type="ECO:0000256" key="3">
    <source>
        <dbReference type="ARBA" id="ARBA00022806"/>
    </source>
</evidence>
<dbReference type="InterPro" id="IPR011545">
    <property type="entry name" value="DEAD/DEAH_box_helicase_dom"/>
</dbReference>
<dbReference type="GO" id="GO:0003724">
    <property type="term" value="F:RNA helicase activity"/>
    <property type="evidence" value="ECO:0007669"/>
    <property type="project" value="InterPro"/>
</dbReference>
<sequence>MPEGEAGSGFQPLNLIRPLLDAVAFAGYVNPSPIQSALIPVAITGKDVIGQSQTGTGKTAAFLIPFMNSWRGNDPRFPQALVMTPTRELAVQVAGEATKLSPSRHFRTVCCYGGQKFGLQMDQLRKGITLLVGTPGRIFDHLSRGTISLDHVRYVVLDEADQMLDIGFRPQIERIMRKLPKKRQTLLLSATMPPPVMKLVQRYLVEPEHINITPETPTVDKITQKYFTVDEHNKFDLLLKVLDREKPRQCIIFVERKRSADRLYKDLQKHLPGVNVTHGDLEQKKRERIMADFRSAKITTLIATNVMSRGIDVKGISHIINYDLPQDLESYVHRIGRTGRMGRDGKAISFVTPEQGSMLTGIELMINRLIEEDHFEDFEAWTPRATTEAEAPKASKPVFGRSNKKYSNRL</sequence>
<reference evidence="11" key="1">
    <citation type="submission" date="2021-05" db="EMBL/GenBank/DDBJ databases">
        <title>Complete genome sequence of the cellulolytic planctomycete Telmatocola sphagniphila SP2T and characterization of the first cellulase from planctomycetes.</title>
        <authorList>
            <person name="Rakitin A.L."/>
            <person name="Beletsky A.V."/>
            <person name="Naumoff D.G."/>
            <person name="Kulichevskaya I.S."/>
            <person name="Mardanov A.V."/>
            <person name="Ravin N.V."/>
            <person name="Dedysh S.N."/>
        </authorList>
    </citation>
    <scope>NUCLEOTIDE SEQUENCE</scope>
    <source>
        <strain evidence="11">SP2T</strain>
    </source>
</reference>
<evidence type="ECO:0000259" key="8">
    <source>
        <dbReference type="PROSITE" id="PS51192"/>
    </source>
</evidence>
<dbReference type="PROSITE" id="PS51194">
    <property type="entry name" value="HELICASE_CTER"/>
    <property type="match status" value="1"/>
</dbReference>
<feature type="domain" description="DEAD-box RNA helicase Q" evidence="10">
    <location>
        <begin position="8"/>
        <end position="36"/>
    </location>
</feature>
<protein>
    <submittedName>
        <fullName evidence="11">DEAD/DEAH box helicase</fullName>
    </submittedName>
</protein>
<dbReference type="Gene3D" id="3.40.50.300">
    <property type="entry name" value="P-loop containing nucleotide triphosphate hydrolases"/>
    <property type="match status" value="2"/>
</dbReference>